<dbReference type="Proteomes" id="UP001259340">
    <property type="component" value="Unassembled WGS sequence"/>
</dbReference>
<organism evidence="1 3">
    <name type="scientific">Shewanella fidelis</name>
    <dbReference type="NCBI Taxonomy" id="173509"/>
    <lineage>
        <taxon>Bacteria</taxon>
        <taxon>Pseudomonadati</taxon>
        <taxon>Pseudomonadota</taxon>
        <taxon>Gammaproteobacteria</taxon>
        <taxon>Alteromonadales</taxon>
        <taxon>Shewanellaceae</taxon>
        <taxon>Shewanella</taxon>
    </lineage>
</organism>
<name>A0AAW8NP24_9GAMM</name>
<dbReference type="Proteomes" id="UP001271263">
    <property type="component" value="Unassembled WGS sequence"/>
</dbReference>
<comment type="caution">
    <text evidence="1">The sequence shown here is derived from an EMBL/GenBank/DDBJ whole genome shotgun (WGS) entry which is preliminary data.</text>
</comment>
<evidence type="ECO:0000313" key="4">
    <source>
        <dbReference type="Proteomes" id="UP001271263"/>
    </source>
</evidence>
<evidence type="ECO:0000313" key="3">
    <source>
        <dbReference type="Proteomes" id="UP001259340"/>
    </source>
</evidence>
<protein>
    <submittedName>
        <fullName evidence="1">Uncharacterized protein</fullName>
    </submittedName>
</protein>
<evidence type="ECO:0000313" key="2">
    <source>
        <dbReference type="EMBL" id="MDW4823066.1"/>
    </source>
</evidence>
<dbReference type="AlphaFoldDB" id="A0AAW8NP24"/>
<evidence type="ECO:0000313" key="1">
    <source>
        <dbReference type="EMBL" id="MDR8524984.1"/>
    </source>
</evidence>
<reference evidence="2 4" key="1">
    <citation type="journal article" date="2022" name="bioRxiv">
        <title>Prophages regulate Shewanella fidelis 3313 motility and biofilm formation: implications for gut colonization dynamics in Ciona robusta.</title>
        <authorList>
            <person name="Natarajan O."/>
            <person name="Gibboney S.L."/>
            <person name="Young M.N."/>
            <person name="Lim S.J."/>
            <person name="Pluta N."/>
            <person name="Atkinson C.G."/>
            <person name="Leigh B.A."/>
            <person name="Liberti A."/>
            <person name="Kees E.D."/>
            <person name="Breitbart M."/>
            <person name="Gralnick J.A."/>
            <person name="Dishaw L.J."/>
        </authorList>
    </citation>
    <scope>NUCLEOTIDE SEQUENCE [LARGE SCALE GENOMIC DNA]</scope>
    <source>
        <strain evidence="2 4">JG4066</strain>
    </source>
</reference>
<accession>A0AAW8NP24</accession>
<sequence>MSQSKLPSEPKALSDSCNSCERMSVIEGERVCYREGAIIGLTPMKPSSTKTKLVCDGWKLGKLNF</sequence>
<gene>
    <name evidence="1" type="ORF">OS133_15285</name>
    <name evidence="2" type="ORF">OS134_03145</name>
</gene>
<dbReference type="RefSeq" id="WP_028765836.1">
    <property type="nucleotide sequence ID" value="NZ_JAPMLA010000002.1"/>
</dbReference>
<dbReference type="EMBL" id="JAPMLE010000001">
    <property type="protein sequence ID" value="MDR8524984.1"/>
    <property type="molecule type" value="Genomic_DNA"/>
</dbReference>
<proteinExistence type="predicted"/>
<keyword evidence="4" id="KW-1185">Reference proteome</keyword>
<dbReference type="EMBL" id="JAPMLD010000001">
    <property type="protein sequence ID" value="MDW4823066.1"/>
    <property type="molecule type" value="Genomic_DNA"/>
</dbReference>
<reference evidence="1" key="2">
    <citation type="submission" date="2022-11" db="EMBL/GenBank/DDBJ databases">
        <title>Prophages regulate Shewanella fidelis motility and biofilm formation: implications for gut colonization dynamics in Ciona robusta.</title>
        <authorList>
            <person name="Natarajan O."/>
            <person name="Gibboney S.L."/>
            <person name="Young M.N."/>
            <person name="Lim S.J."/>
            <person name="Pluta N."/>
            <person name="Atkinson C.G.F."/>
            <person name="Leigh B.A."/>
            <person name="Liberti A."/>
            <person name="Kees E."/>
            <person name="Breitbart M."/>
            <person name="Gralnick J."/>
            <person name="Dishaw L.J."/>
        </authorList>
    </citation>
    <scope>NUCLEOTIDE SEQUENCE</scope>
    <source>
        <strain evidence="1">3313</strain>
    </source>
</reference>